<organism evidence="2 3">
    <name type="scientific">Wuchereria bancrofti</name>
    <dbReference type="NCBI Taxonomy" id="6293"/>
    <lineage>
        <taxon>Eukaryota</taxon>
        <taxon>Metazoa</taxon>
        <taxon>Ecdysozoa</taxon>
        <taxon>Nematoda</taxon>
        <taxon>Chromadorea</taxon>
        <taxon>Rhabditida</taxon>
        <taxon>Spirurina</taxon>
        <taxon>Spiruromorpha</taxon>
        <taxon>Filarioidea</taxon>
        <taxon>Onchocercidae</taxon>
        <taxon>Wuchereria</taxon>
    </lineage>
</organism>
<comment type="caution">
    <text evidence="2">The sequence shown here is derived from an EMBL/GenBank/DDBJ whole genome shotgun (WGS) entry which is preliminary data.</text>
</comment>
<dbReference type="EMBL" id="ADBV01000786">
    <property type="protein sequence ID" value="EJW86304.1"/>
    <property type="molecule type" value="Genomic_DNA"/>
</dbReference>
<gene>
    <name evidence="2" type="ORF">WUBG_02787</name>
</gene>
<evidence type="ECO:0000256" key="1">
    <source>
        <dbReference type="SAM" id="MobiDB-lite"/>
    </source>
</evidence>
<sequence length="143" mass="15859">MTIIERTHSAISIRSVINDTERNIPTNINMSPMPIIRDYQQIPAYINETETKMNAMEKSVIDLVLLHCKLSSAADSNPSTSFYPTAMLFFPNPSLRLDFQPSSSSPLSLLSSSSLSPPSSSPLSSFHNHHYHHPHNPSSLPAK</sequence>
<accession>J9FG31</accession>
<evidence type="ECO:0000313" key="2">
    <source>
        <dbReference type="EMBL" id="EJW86304.1"/>
    </source>
</evidence>
<evidence type="ECO:0000313" key="3">
    <source>
        <dbReference type="Proteomes" id="UP000004810"/>
    </source>
</evidence>
<reference evidence="3" key="1">
    <citation type="submission" date="2012-08" db="EMBL/GenBank/DDBJ databases">
        <title>The Genome Sequence of Wuchereria bancrofti.</title>
        <authorList>
            <person name="Nutman T.B."/>
            <person name="Fink D.L."/>
            <person name="Russ C."/>
            <person name="Young S."/>
            <person name="Zeng Q."/>
            <person name="Koehrsen M."/>
            <person name="Alvarado L."/>
            <person name="Berlin A."/>
            <person name="Chapman S.B."/>
            <person name="Chen Z."/>
            <person name="Freedman E."/>
            <person name="Gellesch M."/>
            <person name="Goldberg J."/>
            <person name="Griggs A."/>
            <person name="Gujja S."/>
            <person name="Heilman E.R."/>
            <person name="Heiman D."/>
            <person name="Hepburn T."/>
            <person name="Howarth C."/>
            <person name="Jen D."/>
            <person name="Larson L."/>
            <person name="Lewis B."/>
            <person name="Mehta T."/>
            <person name="Park D."/>
            <person name="Pearson M."/>
            <person name="Roberts A."/>
            <person name="Saif S."/>
            <person name="Shea T."/>
            <person name="Shenoy N."/>
            <person name="Sisk P."/>
            <person name="Stolte C."/>
            <person name="Sykes S."/>
            <person name="Walk T."/>
            <person name="White J."/>
            <person name="Yandava C."/>
            <person name="Haas B."/>
            <person name="Henn M.R."/>
            <person name="Nusbaum C."/>
            <person name="Birren B."/>
        </authorList>
    </citation>
    <scope>NUCLEOTIDE SEQUENCE [LARGE SCALE GENOMIC DNA]</scope>
    <source>
        <strain evidence="3">NA</strain>
    </source>
</reference>
<dbReference type="AlphaFoldDB" id="J9FG31"/>
<feature type="region of interest" description="Disordered" evidence="1">
    <location>
        <begin position="100"/>
        <end position="143"/>
    </location>
</feature>
<proteinExistence type="predicted"/>
<feature type="compositionally biased region" description="Low complexity" evidence="1">
    <location>
        <begin position="101"/>
        <end position="126"/>
    </location>
</feature>
<dbReference type="Proteomes" id="UP000004810">
    <property type="component" value="Unassembled WGS sequence"/>
</dbReference>
<protein>
    <submittedName>
        <fullName evidence="2">Uncharacterized protein</fullName>
    </submittedName>
</protein>
<name>J9FG31_WUCBA</name>